<dbReference type="GO" id="GO:0033528">
    <property type="term" value="P:S-methylmethionine cycle"/>
    <property type="evidence" value="ECO:0007669"/>
    <property type="project" value="TreeGrafter"/>
</dbReference>
<name>A0A0R2H4P9_9FIRM</name>
<keyword evidence="2 6" id="KW-0808">Transferase</keyword>
<feature type="binding site" evidence="6">
    <location>
        <position position="293"/>
    </location>
    <ligand>
        <name>Zn(2+)</name>
        <dbReference type="ChEBI" id="CHEBI:29105"/>
    </ligand>
</feature>
<dbReference type="RefSeq" id="WP_029070832.1">
    <property type="nucleotide sequence ID" value="NZ_JNKN01000036.1"/>
</dbReference>
<dbReference type="GO" id="GO:0008898">
    <property type="term" value="F:S-adenosylmethionine-homocysteine S-methyltransferase activity"/>
    <property type="evidence" value="ECO:0007669"/>
    <property type="project" value="TreeGrafter"/>
</dbReference>
<proteinExistence type="predicted"/>
<evidence type="ECO:0000313" key="8">
    <source>
        <dbReference type="EMBL" id="KRN47746.1"/>
    </source>
</evidence>
<keyword evidence="1 6" id="KW-0489">Methyltransferase</keyword>
<dbReference type="PIRSF" id="PIRSF037505">
    <property type="entry name" value="Betaine_HMT"/>
    <property type="match status" value="1"/>
</dbReference>
<feature type="domain" description="Hcy-binding" evidence="7">
    <location>
        <begin position="3"/>
        <end position="308"/>
    </location>
</feature>
<dbReference type="SUPFAM" id="SSF82282">
    <property type="entry name" value="Homocysteine S-methyltransferase"/>
    <property type="match status" value="1"/>
</dbReference>
<evidence type="ECO:0000256" key="3">
    <source>
        <dbReference type="ARBA" id="ARBA00022723"/>
    </source>
</evidence>
<dbReference type="EMBL" id="JQBL01000035">
    <property type="protein sequence ID" value="KRN47746.1"/>
    <property type="molecule type" value="Genomic_DNA"/>
</dbReference>
<protein>
    <submittedName>
        <fullName evidence="8">Homocysteine S-methyltransferase</fullName>
    </submittedName>
</protein>
<evidence type="ECO:0000256" key="2">
    <source>
        <dbReference type="ARBA" id="ARBA00022679"/>
    </source>
</evidence>
<dbReference type="PROSITE" id="PS50970">
    <property type="entry name" value="HCY"/>
    <property type="match status" value="1"/>
</dbReference>
<feature type="binding site" evidence="5 6">
    <location>
        <position position="228"/>
    </location>
    <ligand>
        <name>Zn(2+)</name>
        <dbReference type="ChEBI" id="CHEBI:29105"/>
    </ligand>
</feature>
<comment type="caution">
    <text evidence="8">The sequence shown here is derived from an EMBL/GenBank/DDBJ whole genome shotgun (WGS) entry which is preliminary data.</text>
</comment>
<keyword evidence="4 5" id="KW-0862">Zinc</keyword>
<dbReference type="GO" id="GO:0009086">
    <property type="term" value="P:methionine biosynthetic process"/>
    <property type="evidence" value="ECO:0007669"/>
    <property type="project" value="InterPro"/>
</dbReference>
<evidence type="ECO:0000256" key="5">
    <source>
        <dbReference type="PIRSR" id="PIRSR037505-2"/>
    </source>
</evidence>
<accession>A0A0R2H4P9</accession>
<dbReference type="PATRIC" id="fig|1410657.5.peg.1383"/>
<sequence length="321" mass="36275">MRTSLKETLEKTNILVIDGSMSTALEALGMDLSNKLWSATALIEHPEKIKEVHKYYFRAGAQCGITCSYQASIPGLMEAGYTEKEAEDYITLSVELFKQARQEWWDEEASEDDIWPLCLGAVGPYGAYLADGSEYKGQYKISDEELRHFHKRRIELLWDAGADLILFETDPSLREALIEADLAEELGVDYWISFSCRDDIHTYEGQEIKECAIALKDHPHLQMIGVNCTYPTHIENLILTLTKYADVPVAVYPNSGDIYDPKTKTWSPNKDHVSFKDYALLWMKAGAKGVGGCCTTKAEHVSDIKKAKEIYLSDQVKKIKI</sequence>
<dbReference type="InterPro" id="IPR017226">
    <property type="entry name" value="BHMT-like"/>
</dbReference>
<reference evidence="8 9" key="1">
    <citation type="journal article" date="2015" name="Genome Announc.">
        <title>Expanding the biotechnology potential of lactobacilli through comparative genomics of 213 strains and associated genera.</title>
        <authorList>
            <person name="Sun Z."/>
            <person name="Harris H.M."/>
            <person name="McCann A."/>
            <person name="Guo C."/>
            <person name="Argimon S."/>
            <person name="Zhang W."/>
            <person name="Yang X."/>
            <person name="Jeffery I.B."/>
            <person name="Cooney J.C."/>
            <person name="Kagawa T.F."/>
            <person name="Liu W."/>
            <person name="Song Y."/>
            <person name="Salvetti E."/>
            <person name="Wrobel A."/>
            <person name="Rasinkangas P."/>
            <person name="Parkhill J."/>
            <person name="Rea M.C."/>
            <person name="O'Sullivan O."/>
            <person name="Ritari J."/>
            <person name="Douillard F.P."/>
            <person name="Paul Ross R."/>
            <person name="Yang R."/>
            <person name="Briner A.E."/>
            <person name="Felis G.E."/>
            <person name="de Vos W.M."/>
            <person name="Barrangou R."/>
            <person name="Klaenhammer T.R."/>
            <person name="Caufield P.W."/>
            <person name="Cui Y."/>
            <person name="Zhang H."/>
            <person name="O'Toole P.W."/>
        </authorList>
    </citation>
    <scope>NUCLEOTIDE SEQUENCE [LARGE SCALE GENOMIC DNA]</scope>
    <source>
        <strain evidence="8 9">DSM 20405</strain>
    </source>
</reference>
<organism evidence="8 9">
    <name type="scientific">Kandleria vitulina DSM 20405</name>
    <dbReference type="NCBI Taxonomy" id="1410657"/>
    <lineage>
        <taxon>Bacteria</taxon>
        <taxon>Bacillati</taxon>
        <taxon>Bacillota</taxon>
        <taxon>Erysipelotrichia</taxon>
        <taxon>Erysipelotrichales</taxon>
        <taxon>Coprobacillaceae</taxon>
        <taxon>Kandleria</taxon>
    </lineage>
</organism>
<dbReference type="GO" id="GO:0032259">
    <property type="term" value="P:methylation"/>
    <property type="evidence" value="ECO:0007669"/>
    <property type="project" value="UniProtKB-KW"/>
</dbReference>
<dbReference type="InterPro" id="IPR051486">
    <property type="entry name" value="Hcy_S-methyltransferase"/>
</dbReference>
<dbReference type="GO" id="GO:0008270">
    <property type="term" value="F:zinc ion binding"/>
    <property type="evidence" value="ECO:0007669"/>
    <property type="project" value="InterPro"/>
</dbReference>
<dbReference type="InterPro" id="IPR036589">
    <property type="entry name" value="HCY_dom_sf"/>
</dbReference>
<evidence type="ECO:0000313" key="9">
    <source>
        <dbReference type="Proteomes" id="UP000051841"/>
    </source>
</evidence>
<gene>
    <name evidence="8" type="ORF">IV49_GL001336</name>
</gene>
<dbReference type="Gene3D" id="3.20.20.330">
    <property type="entry name" value="Homocysteine-binding-like domain"/>
    <property type="match status" value="1"/>
</dbReference>
<evidence type="ECO:0000256" key="6">
    <source>
        <dbReference type="PROSITE-ProRule" id="PRU00333"/>
    </source>
</evidence>
<keyword evidence="9" id="KW-1185">Reference proteome</keyword>
<dbReference type="PANTHER" id="PTHR46015:SF1">
    <property type="entry name" value="HOMOCYSTEINE S-METHYLTRANSFERASE-LIKE ISOFORM 1"/>
    <property type="match status" value="1"/>
</dbReference>
<dbReference type="AlphaFoldDB" id="A0A0R2H4P9"/>
<dbReference type="Proteomes" id="UP000051841">
    <property type="component" value="Unassembled WGS sequence"/>
</dbReference>
<dbReference type="NCBIfam" id="NF007020">
    <property type="entry name" value="PRK09485.1"/>
    <property type="match status" value="1"/>
</dbReference>
<evidence type="ECO:0000256" key="1">
    <source>
        <dbReference type="ARBA" id="ARBA00022603"/>
    </source>
</evidence>
<evidence type="ECO:0000259" key="7">
    <source>
        <dbReference type="PROSITE" id="PS50970"/>
    </source>
</evidence>
<feature type="binding site" evidence="6">
    <location>
        <position position="294"/>
    </location>
    <ligand>
        <name>Zn(2+)</name>
        <dbReference type="ChEBI" id="CHEBI:29105"/>
    </ligand>
</feature>
<comment type="cofactor">
    <cofactor evidence="5">
        <name>Zn(2+)</name>
        <dbReference type="ChEBI" id="CHEBI:29105"/>
    </cofactor>
    <text evidence="5">Binds 1 zinc ion per subunit.</text>
</comment>
<dbReference type="InterPro" id="IPR003726">
    <property type="entry name" value="HCY_dom"/>
</dbReference>
<keyword evidence="3 5" id="KW-0479">Metal-binding</keyword>
<evidence type="ECO:0000256" key="4">
    <source>
        <dbReference type="ARBA" id="ARBA00022833"/>
    </source>
</evidence>
<dbReference type="Pfam" id="PF02574">
    <property type="entry name" value="S-methyl_trans"/>
    <property type="match status" value="1"/>
</dbReference>
<dbReference type="PANTHER" id="PTHR46015">
    <property type="entry name" value="ZGC:172121"/>
    <property type="match status" value="1"/>
</dbReference>